<reference evidence="1" key="1">
    <citation type="submission" date="2023-05" db="EMBL/GenBank/DDBJ databases">
        <authorList>
            <consortium name="ELIXIR-Norway"/>
        </authorList>
    </citation>
    <scope>NUCLEOTIDE SEQUENCE</scope>
</reference>
<reference evidence="1" key="2">
    <citation type="submission" date="2025-03" db="EMBL/GenBank/DDBJ databases">
        <authorList>
            <consortium name="ELIXIR-Norway"/>
            <consortium name="Elixir Norway"/>
        </authorList>
    </citation>
    <scope>NUCLEOTIDE SEQUENCE</scope>
</reference>
<protein>
    <submittedName>
        <fullName evidence="1">Uncharacterized protein</fullName>
    </submittedName>
</protein>
<evidence type="ECO:0000313" key="1">
    <source>
        <dbReference type="EMBL" id="CAM9767167.1"/>
    </source>
</evidence>
<gene>
    <name evidence="1" type="ORF">MRATA1EN22A_LOCUS7162</name>
</gene>
<dbReference type="Proteomes" id="UP001162501">
    <property type="component" value="Chromosome 17"/>
</dbReference>
<dbReference type="EMBL" id="OX596101">
    <property type="protein sequence ID" value="CAM9767167.1"/>
    <property type="molecule type" value="Genomic_DNA"/>
</dbReference>
<proteinExistence type="predicted"/>
<evidence type="ECO:0000313" key="2">
    <source>
        <dbReference type="Proteomes" id="UP001162501"/>
    </source>
</evidence>
<feature type="non-terminal residue" evidence="1">
    <location>
        <position position="1"/>
    </location>
</feature>
<sequence length="121" mass="12631">GFWGLPESEQPSLENGGGGGRHIRSETWRGGRRPSLKRPRGREEPRAERPGAGAVASAGAGAPSPGFGGGRDPSLEAASCPHPAPTVSTPTRAETKRLHLWPYRRTAAPTPRLGAPATPGR</sequence>
<accession>A0AC59YK96</accession>
<feature type="non-terminal residue" evidence="1">
    <location>
        <position position="121"/>
    </location>
</feature>
<organism evidence="1 2">
    <name type="scientific">Rangifer tarandus platyrhynchus</name>
    <name type="common">Svalbard reindeer</name>
    <dbReference type="NCBI Taxonomy" id="3082113"/>
    <lineage>
        <taxon>Eukaryota</taxon>
        <taxon>Metazoa</taxon>
        <taxon>Chordata</taxon>
        <taxon>Craniata</taxon>
        <taxon>Vertebrata</taxon>
        <taxon>Euteleostomi</taxon>
        <taxon>Mammalia</taxon>
        <taxon>Eutheria</taxon>
        <taxon>Laurasiatheria</taxon>
        <taxon>Artiodactyla</taxon>
        <taxon>Ruminantia</taxon>
        <taxon>Pecora</taxon>
        <taxon>Cervidae</taxon>
        <taxon>Odocoileinae</taxon>
        <taxon>Rangifer</taxon>
    </lineage>
</organism>
<name>A0AC59YK96_RANTA</name>